<keyword evidence="4 6" id="KW-1133">Transmembrane helix</keyword>
<accession>A0A0G2HUN3</accession>
<protein>
    <recommendedName>
        <fullName evidence="9">Calcium transporter</fullName>
    </recommendedName>
</protein>
<proteinExistence type="inferred from homology"/>
<dbReference type="PANTHER" id="PTHR31851">
    <property type="entry name" value="FE(2+)/MN(2+) TRANSPORTER PCL1"/>
    <property type="match status" value="1"/>
</dbReference>
<feature type="transmembrane region" description="Helical" evidence="6">
    <location>
        <begin position="210"/>
        <end position="229"/>
    </location>
</feature>
<dbReference type="GO" id="GO:0012505">
    <property type="term" value="C:endomembrane system"/>
    <property type="evidence" value="ECO:0007669"/>
    <property type="project" value="UniProtKB-SubCell"/>
</dbReference>
<evidence type="ECO:0000256" key="1">
    <source>
        <dbReference type="ARBA" id="ARBA00004127"/>
    </source>
</evidence>
<comment type="caution">
    <text evidence="7">The sequence shown here is derived from an EMBL/GenBank/DDBJ whole genome shotgun (WGS) entry which is preliminary data.</text>
</comment>
<sequence length="278" mass="29932">MNGRCERRSAAEGDPEAQNWLQYQTVPCTRIKTNDSDASQSSRSRVNPRIISDAILGLSDGLTVPFALSAGLSAFGDTKVVVLGSLAELVAGAISMGLGGYVGARSEIESYDTARREVRELVQSCPCETTTMVREVFAPYSLPDHPISEMSSTLHSSPQQLMEFLMAFHHKQPEPEHNQAYISAITLALGYFVGGFIPLIPYIICKQVLTALKYSAGVMAITLLVFGYLKTCIVRGWKGRENIIAGVKGGVQMVLVGGIAAGAAIALVRLIDNTEHGR</sequence>
<dbReference type="OrthoDB" id="73465at2759"/>
<evidence type="ECO:0000313" key="7">
    <source>
        <dbReference type="EMBL" id="KKZ61430.1"/>
    </source>
</evidence>
<feature type="transmembrane region" description="Helical" evidence="6">
    <location>
        <begin position="50"/>
        <end position="68"/>
    </location>
</feature>
<comment type="similarity">
    <text evidence="2">Belongs to the CCC1 family.</text>
</comment>
<name>A0A0G2HUN3_9EURO</name>
<dbReference type="GO" id="GO:0030026">
    <property type="term" value="P:intracellular manganese ion homeostasis"/>
    <property type="evidence" value="ECO:0007669"/>
    <property type="project" value="InterPro"/>
</dbReference>
<evidence type="ECO:0000256" key="4">
    <source>
        <dbReference type="ARBA" id="ARBA00022989"/>
    </source>
</evidence>
<dbReference type="CDD" id="cd02435">
    <property type="entry name" value="CCC1"/>
    <property type="match status" value="1"/>
</dbReference>
<dbReference type="VEuPathDB" id="FungiDB:EMCG_03943"/>
<dbReference type="InterPro" id="IPR008217">
    <property type="entry name" value="Ccc1_fam"/>
</dbReference>
<evidence type="ECO:0000313" key="8">
    <source>
        <dbReference type="Proteomes" id="UP000034164"/>
    </source>
</evidence>
<comment type="subcellular location">
    <subcellularLocation>
        <location evidence="1">Endomembrane system</location>
        <topology evidence="1">Multi-pass membrane protein</topology>
    </subcellularLocation>
</comment>
<dbReference type="GO" id="GO:0005384">
    <property type="term" value="F:manganese ion transmembrane transporter activity"/>
    <property type="evidence" value="ECO:0007669"/>
    <property type="project" value="InterPro"/>
</dbReference>
<feature type="transmembrane region" description="Helical" evidence="6">
    <location>
        <begin position="250"/>
        <end position="271"/>
    </location>
</feature>
<gene>
    <name evidence="7" type="ORF">EMCG_03943</name>
</gene>
<evidence type="ECO:0000256" key="2">
    <source>
        <dbReference type="ARBA" id="ARBA00007049"/>
    </source>
</evidence>
<evidence type="ECO:0000256" key="5">
    <source>
        <dbReference type="ARBA" id="ARBA00023136"/>
    </source>
</evidence>
<evidence type="ECO:0000256" key="6">
    <source>
        <dbReference type="SAM" id="Phobius"/>
    </source>
</evidence>
<reference evidence="8" key="1">
    <citation type="journal article" date="2015" name="PLoS Genet.">
        <title>The dynamic genome and transcriptome of the human fungal pathogen Blastomyces and close relative Emmonsia.</title>
        <authorList>
            <person name="Munoz J.F."/>
            <person name="Gauthier G.M."/>
            <person name="Desjardins C.A."/>
            <person name="Gallo J.E."/>
            <person name="Holder J."/>
            <person name="Sullivan T.D."/>
            <person name="Marty A.J."/>
            <person name="Carmen J.C."/>
            <person name="Chen Z."/>
            <person name="Ding L."/>
            <person name="Gujja S."/>
            <person name="Magrini V."/>
            <person name="Misas E."/>
            <person name="Mitreva M."/>
            <person name="Priest M."/>
            <person name="Saif S."/>
            <person name="Whiston E.A."/>
            <person name="Young S."/>
            <person name="Zeng Q."/>
            <person name="Goldman W.E."/>
            <person name="Mardis E.R."/>
            <person name="Taylor J.W."/>
            <person name="McEwen J.G."/>
            <person name="Clay O.K."/>
            <person name="Klein B.S."/>
            <person name="Cuomo C.A."/>
        </authorList>
    </citation>
    <scope>NUCLEOTIDE SEQUENCE [LARGE SCALE GENOMIC DNA]</scope>
    <source>
        <strain evidence="8">UAMH 3008</strain>
    </source>
</reference>
<keyword evidence="3 6" id="KW-0812">Transmembrane</keyword>
<dbReference type="AlphaFoldDB" id="A0A0G2HUN3"/>
<dbReference type="Pfam" id="PF01988">
    <property type="entry name" value="VIT1"/>
    <property type="match status" value="1"/>
</dbReference>
<feature type="transmembrane region" description="Helical" evidence="6">
    <location>
        <begin position="180"/>
        <end position="204"/>
    </location>
</feature>
<evidence type="ECO:0000256" key="3">
    <source>
        <dbReference type="ARBA" id="ARBA00022692"/>
    </source>
</evidence>
<keyword evidence="5 6" id="KW-0472">Membrane</keyword>
<dbReference type="Proteomes" id="UP000034164">
    <property type="component" value="Unassembled WGS sequence"/>
</dbReference>
<evidence type="ECO:0008006" key="9">
    <source>
        <dbReference type="Google" id="ProtNLM"/>
    </source>
</evidence>
<organism evidence="7 8">
    <name type="scientific">[Emmonsia] crescens</name>
    <dbReference type="NCBI Taxonomy" id="73230"/>
    <lineage>
        <taxon>Eukaryota</taxon>
        <taxon>Fungi</taxon>
        <taxon>Dikarya</taxon>
        <taxon>Ascomycota</taxon>
        <taxon>Pezizomycotina</taxon>
        <taxon>Eurotiomycetes</taxon>
        <taxon>Eurotiomycetidae</taxon>
        <taxon>Onygenales</taxon>
        <taxon>Ajellomycetaceae</taxon>
        <taxon>Emergomyces</taxon>
    </lineage>
</organism>
<dbReference type="EMBL" id="LCZI01001304">
    <property type="protein sequence ID" value="KKZ61430.1"/>
    <property type="molecule type" value="Genomic_DNA"/>
</dbReference>
<feature type="transmembrane region" description="Helical" evidence="6">
    <location>
        <begin position="80"/>
        <end position="102"/>
    </location>
</feature>